<dbReference type="PANTHER" id="PTHR33908">
    <property type="entry name" value="MANNOSYLTRANSFERASE YKCB-RELATED"/>
    <property type="match status" value="1"/>
</dbReference>
<comment type="subcellular location">
    <subcellularLocation>
        <location evidence="1">Cell membrane</location>
        <topology evidence="1">Multi-pass membrane protein</topology>
    </subcellularLocation>
</comment>
<feature type="transmembrane region" description="Helical" evidence="8">
    <location>
        <begin position="490"/>
        <end position="512"/>
    </location>
</feature>
<feature type="transmembrane region" description="Helical" evidence="8">
    <location>
        <begin position="186"/>
        <end position="205"/>
    </location>
</feature>
<dbReference type="Pfam" id="PF02366">
    <property type="entry name" value="PMT"/>
    <property type="match status" value="1"/>
</dbReference>
<dbReference type="GO" id="GO:0006493">
    <property type="term" value="P:protein O-linked glycosylation"/>
    <property type="evidence" value="ECO:0007669"/>
    <property type="project" value="InterPro"/>
</dbReference>
<dbReference type="GO" id="GO:0000030">
    <property type="term" value="F:mannosyltransferase activity"/>
    <property type="evidence" value="ECO:0007669"/>
    <property type="project" value="InterPro"/>
</dbReference>
<feature type="transmembrane region" description="Helical" evidence="8">
    <location>
        <begin position="381"/>
        <end position="399"/>
    </location>
</feature>
<evidence type="ECO:0000256" key="7">
    <source>
        <dbReference type="ARBA" id="ARBA00023136"/>
    </source>
</evidence>
<name>A0A7W3JPJ2_9MICO</name>
<sequence length="535" mass="57206">MTAATGSSSIDEPGSSMRHILFRHGYDLATAALALLFFVSASGWALVMPAFSGPDETAHYNSVVRLLDGGGWPRPYDATYEQSTISALLETGRTFRDQSLERLPSPDDRSTLLGGGEWDELATDYMVQHPPGYYVVVAAVVAAVGGGDLRWDHALMTMRMVSALLVAGAVPFIVGISRRVSGSRSAGIAGGAIVLFVPFVANLAGYVSNDSLLILGCSASLYFAVRALDHAKRPLGLLALSGVALGVALGTKGLALMLIPVVAVIAIAVAWKLTGWFRRICAVALPLLIAFVIGGWWWLRNIVVLGKIQPSIYGRRTSSGSRHPDYDLSFFVEQAVYRLNSTFWGRGARADLALPEVTAIIAGTLLLTVVAVSVVFARRRLLLFVVWAFPLAILGVTLWNAHGIYWDLGSASRGVQGRYVFAGIAAIASSMAVVFVAYLRFCWARGRAGGFALVLTLACGIMASWTALIWTTSRVWAGVSDASFSSGVPLIYYIAVPVTAALVSVVLIVSALSVTKLELSLRTATRRGRAELYSR</sequence>
<keyword evidence="3" id="KW-0328">Glycosyltransferase</keyword>
<gene>
    <name evidence="10" type="ORF">FHX48_001724</name>
</gene>
<dbReference type="InterPro" id="IPR003342">
    <property type="entry name" value="ArnT-like_N"/>
</dbReference>
<feature type="transmembrane region" description="Helical" evidence="8">
    <location>
        <begin position="451"/>
        <end position="470"/>
    </location>
</feature>
<reference evidence="10 11" key="1">
    <citation type="submission" date="2020-07" db="EMBL/GenBank/DDBJ databases">
        <title>Sequencing the genomes of 1000 actinobacteria strains.</title>
        <authorList>
            <person name="Klenk H.-P."/>
        </authorList>
    </citation>
    <scope>NUCLEOTIDE SEQUENCE [LARGE SCALE GENOMIC DNA]</scope>
    <source>
        <strain evidence="10 11">DSM 27576</strain>
    </source>
</reference>
<evidence type="ECO:0000313" key="11">
    <source>
        <dbReference type="Proteomes" id="UP000526083"/>
    </source>
</evidence>
<keyword evidence="4" id="KW-0808">Transferase</keyword>
<evidence type="ECO:0000256" key="8">
    <source>
        <dbReference type="SAM" id="Phobius"/>
    </source>
</evidence>
<dbReference type="PANTHER" id="PTHR33908:SF11">
    <property type="entry name" value="MEMBRANE PROTEIN"/>
    <property type="match status" value="1"/>
</dbReference>
<proteinExistence type="predicted"/>
<protein>
    <recommendedName>
        <fullName evidence="9">ArnT-like N-terminal domain-containing protein</fullName>
    </recommendedName>
</protein>
<evidence type="ECO:0000256" key="3">
    <source>
        <dbReference type="ARBA" id="ARBA00022676"/>
    </source>
</evidence>
<organism evidence="10 11">
    <name type="scientific">Microbacterium halimionae</name>
    <dbReference type="NCBI Taxonomy" id="1526413"/>
    <lineage>
        <taxon>Bacteria</taxon>
        <taxon>Bacillati</taxon>
        <taxon>Actinomycetota</taxon>
        <taxon>Actinomycetes</taxon>
        <taxon>Micrococcales</taxon>
        <taxon>Microbacteriaceae</taxon>
        <taxon>Microbacterium</taxon>
    </lineage>
</organism>
<dbReference type="GO" id="GO:0009103">
    <property type="term" value="P:lipopolysaccharide biosynthetic process"/>
    <property type="evidence" value="ECO:0007669"/>
    <property type="project" value="UniProtKB-ARBA"/>
</dbReference>
<feature type="transmembrane region" description="Helical" evidence="8">
    <location>
        <begin position="357"/>
        <end position="376"/>
    </location>
</feature>
<feature type="transmembrane region" description="Helical" evidence="8">
    <location>
        <begin position="26"/>
        <end position="47"/>
    </location>
</feature>
<keyword evidence="11" id="KW-1185">Reference proteome</keyword>
<dbReference type="GO" id="GO:0005886">
    <property type="term" value="C:plasma membrane"/>
    <property type="evidence" value="ECO:0007669"/>
    <property type="project" value="UniProtKB-SubCell"/>
</dbReference>
<dbReference type="RefSeq" id="WP_167046997.1">
    <property type="nucleotide sequence ID" value="NZ_JAAOZB010000001.1"/>
</dbReference>
<feature type="transmembrane region" description="Helical" evidence="8">
    <location>
        <begin position="154"/>
        <end position="174"/>
    </location>
</feature>
<evidence type="ECO:0000256" key="6">
    <source>
        <dbReference type="ARBA" id="ARBA00022989"/>
    </source>
</evidence>
<comment type="caution">
    <text evidence="10">The sequence shown here is derived from an EMBL/GenBank/DDBJ whole genome shotgun (WGS) entry which is preliminary data.</text>
</comment>
<evidence type="ECO:0000256" key="2">
    <source>
        <dbReference type="ARBA" id="ARBA00022475"/>
    </source>
</evidence>
<dbReference type="EMBL" id="JACGWY010000002">
    <property type="protein sequence ID" value="MBA8816651.1"/>
    <property type="molecule type" value="Genomic_DNA"/>
</dbReference>
<dbReference type="InterPro" id="IPR050297">
    <property type="entry name" value="LipidA_mod_glycosyltrf_83"/>
</dbReference>
<keyword evidence="7 8" id="KW-0472">Membrane</keyword>
<evidence type="ECO:0000256" key="5">
    <source>
        <dbReference type="ARBA" id="ARBA00022692"/>
    </source>
</evidence>
<feature type="transmembrane region" description="Helical" evidence="8">
    <location>
        <begin position="211"/>
        <end position="228"/>
    </location>
</feature>
<dbReference type="AlphaFoldDB" id="A0A7W3JPJ2"/>
<keyword evidence="6 8" id="KW-1133">Transmembrane helix</keyword>
<feature type="transmembrane region" description="Helical" evidence="8">
    <location>
        <begin position="419"/>
        <end position="439"/>
    </location>
</feature>
<dbReference type="GO" id="GO:0016763">
    <property type="term" value="F:pentosyltransferase activity"/>
    <property type="evidence" value="ECO:0007669"/>
    <property type="project" value="TreeGrafter"/>
</dbReference>
<evidence type="ECO:0000313" key="10">
    <source>
        <dbReference type="EMBL" id="MBA8816651.1"/>
    </source>
</evidence>
<keyword evidence="5 8" id="KW-0812">Transmembrane</keyword>
<feature type="domain" description="ArnT-like N-terminal" evidence="9">
    <location>
        <begin position="154"/>
        <end position="305"/>
    </location>
</feature>
<evidence type="ECO:0000256" key="1">
    <source>
        <dbReference type="ARBA" id="ARBA00004651"/>
    </source>
</evidence>
<evidence type="ECO:0000256" key="4">
    <source>
        <dbReference type="ARBA" id="ARBA00022679"/>
    </source>
</evidence>
<dbReference type="Proteomes" id="UP000526083">
    <property type="component" value="Unassembled WGS sequence"/>
</dbReference>
<accession>A0A7W3JPJ2</accession>
<feature type="transmembrane region" description="Helical" evidence="8">
    <location>
        <begin position="280"/>
        <end position="299"/>
    </location>
</feature>
<evidence type="ECO:0000259" key="9">
    <source>
        <dbReference type="Pfam" id="PF02366"/>
    </source>
</evidence>
<keyword evidence="2" id="KW-1003">Cell membrane</keyword>